<dbReference type="OrthoDB" id="5515732at2"/>
<reference evidence="2 3" key="1">
    <citation type="journal article" date="2014" name="Antonie Van Leeuwenhoek">
        <title>Hyphomonas beringensis sp. nov. and Hyphomonas chukchiensis sp. nov., isolated from surface seawater of the Bering Sea and Chukchi Sea.</title>
        <authorList>
            <person name="Li C."/>
            <person name="Lai Q."/>
            <person name="Li G."/>
            <person name="Dong C."/>
            <person name="Wang J."/>
            <person name="Liao Y."/>
            <person name="Shao Z."/>
        </authorList>
    </citation>
    <scope>NUCLEOTIDE SEQUENCE [LARGE SCALE GENOMIC DNA]</scope>
    <source>
        <strain evidence="2 3">VP2</strain>
    </source>
</reference>
<organism evidence="2 3">
    <name type="scientific">Hyphomonas jannaschiana VP2</name>
    <dbReference type="NCBI Taxonomy" id="1280952"/>
    <lineage>
        <taxon>Bacteria</taxon>
        <taxon>Pseudomonadati</taxon>
        <taxon>Pseudomonadota</taxon>
        <taxon>Alphaproteobacteria</taxon>
        <taxon>Hyphomonadales</taxon>
        <taxon>Hyphomonadaceae</taxon>
        <taxon>Hyphomonas</taxon>
    </lineage>
</organism>
<dbReference type="STRING" id="1280952.HJA_14324"/>
<comment type="caution">
    <text evidence="2">The sequence shown here is derived from an EMBL/GenBank/DDBJ whole genome shotgun (WGS) entry which is preliminary data.</text>
</comment>
<dbReference type="AlphaFoldDB" id="A0A059F862"/>
<dbReference type="PATRIC" id="fig|1280952.3.peg.2865"/>
<gene>
    <name evidence="2" type="ORF">HJA_14324</name>
</gene>
<dbReference type="Proteomes" id="UP000024816">
    <property type="component" value="Unassembled WGS sequence"/>
</dbReference>
<accession>A0A059F862</accession>
<evidence type="ECO:0000313" key="2">
    <source>
        <dbReference type="EMBL" id="KCZ86784.1"/>
    </source>
</evidence>
<name>A0A059F862_9PROT</name>
<dbReference type="EMBL" id="ARYJ01000011">
    <property type="protein sequence ID" value="KCZ86784.1"/>
    <property type="molecule type" value="Genomic_DNA"/>
</dbReference>
<proteinExistence type="predicted"/>
<dbReference type="eggNOG" id="ENOG5031E7N">
    <property type="taxonomic scope" value="Bacteria"/>
</dbReference>
<dbReference type="InterPro" id="IPR054186">
    <property type="entry name" value="DUF6891"/>
</dbReference>
<protein>
    <recommendedName>
        <fullName evidence="1">DUF6891 domain-containing protein</fullName>
    </recommendedName>
</protein>
<evidence type="ECO:0000259" key="1">
    <source>
        <dbReference type="Pfam" id="PF21831"/>
    </source>
</evidence>
<feature type="domain" description="DUF6891" evidence="1">
    <location>
        <begin position="7"/>
        <end position="198"/>
    </location>
</feature>
<keyword evidence="3" id="KW-1185">Reference proteome</keyword>
<evidence type="ECO:0000313" key="3">
    <source>
        <dbReference type="Proteomes" id="UP000024816"/>
    </source>
</evidence>
<dbReference type="Pfam" id="PF21831">
    <property type="entry name" value="DUF6891"/>
    <property type="match status" value="1"/>
</dbReference>
<dbReference type="RefSeq" id="WP_051597731.1">
    <property type="nucleotide sequence ID" value="NZ_ARYJ01000011.1"/>
</dbReference>
<sequence>MTKMTTDERDDLKMWARLHVRGGYEPLEEIEEILLDYAQDFRSPLTERDRQVEVRNALVHAVSMLVEEQDSWPVLTDFDRLSLAFDMLEDEDIVARQHFTCCGTCGAAEIGIEMDDFQDLSGREPKGYVFFHQQDTESAVESGSLYISYGAADATASPEDNVAIGQRLHDVLQSVGLKPVWDGKINHRVGLAIDWKRRWEGAMPKPIKRWFY</sequence>